<gene>
    <name evidence="1" type="ORF">FHR21_002831</name>
</gene>
<protein>
    <recommendedName>
        <fullName evidence="3">DUF2889 domain-containing protein</fullName>
    </recommendedName>
</protein>
<comment type="caution">
    <text evidence="1">The sequence shown here is derived from an EMBL/GenBank/DDBJ whole genome shotgun (WGS) entry which is preliminary data.</text>
</comment>
<sequence length="260" mass="29070">MGDDFPRTGGRFRRLIDLRTERDGAVVGWLEDDFHHFGVTLEHDGECVTDIRAASPRVPFSTCPLAGEHLKGMIGKPLSARSTDVGAMIEMRDQCTHMFDLAGLAMAQASVRRRHRRYEAIVEDREIVAWEAGMRRLLGPGTARLFRDGEEVLMWEVDRRDITGPKGWAGQSMIKGFRTHTEAMEVDEAEAATVLRRAVMVASGRTLDPDTVRTAAERGQSGVCFTFQEKRRAEAHNMRGAARNYEDDSAGMLSHIGERP</sequence>
<dbReference type="AlphaFoldDB" id="A0A7W9B723"/>
<evidence type="ECO:0008006" key="3">
    <source>
        <dbReference type="Google" id="ProtNLM"/>
    </source>
</evidence>
<reference evidence="1 2" key="1">
    <citation type="submission" date="2020-08" db="EMBL/GenBank/DDBJ databases">
        <title>Genomic Encyclopedia of Type Strains, Phase IV (KMG-IV): sequencing the most valuable type-strain genomes for metagenomic binning, comparative biology and taxonomic classification.</title>
        <authorList>
            <person name="Goeker M."/>
        </authorList>
    </citation>
    <scope>NUCLEOTIDE SEQUENCE [LARGE SCALE GENOMIC DNA]</scope>
    <source>
        <strain evidence="1 2">DSM 27163</strain>
    </source>
</reference>
<proteinExistence type="predicted"/>
<dbReference type="RefSeq" id="WP_184099319.1">
    <property type="nucleotide sequence ID" value="NZ_JACIJH010000009.1"/>
</dbReference>
<dbReference type="EMBL" id="JACIJH010000009">
    <property type="protein sequence ID" value="MBB5707465.1"/>
    <property type="molecule type" value="Genomic_DNA"/>
</dbReference>
<dbReference type="Pfam" id="PF11136">
    <property type="entry name" value="DUF2889"/>
    <property type="match status" value="1"/>
</dbReference>
<evidence type="ECO:0000313" key="1">
    <source>
        <dbReference type="EMBL" id="MBB5707465.1"/>
    </source>
</evidence>
<keyword evidence="2" id="KW-1185">Reference proteome</keyword>
<evidence type="ECO:0000313" key="2">
    <source>
        <dbReference type="Proteomes" id="UP000537161"/>
    </source>
</evidence>
<dbReference type="InterPro" id="IPR021312">
    <property type="entry name" value="DUF2889"/>
</dbReference>
<name>A0A7W9B723_9SPHN</name>
<accession>A0A7W9B723</accession>
<organism evidence="1 2">
    <name type="scientific">Sphingopyxis panaciterrulae</name>
    <dbReference type="NCBI Taxonomy" id="462372"/>
    <lineage>
        <taxon>Bacteria</taxon>
        <taxon>Pseudomonadati</taxon>
        <taxon>Pseudomonadota</taxon>
        <taxon>Alphaproteobacteria</taxon>
        <taxon>Sphingomonadales</taxon>
        <taxon>Sphingomonadaceae</taxon>
        <taxon>Sphingopyxis</taxon>
    </lineage>
</organism>
<dbReference type="Proteomes" id="UP000537161">
    <property type="component" value="Unassembled WGS sequence"/>
</dbReference>